<keyword evidence="1" id="KW-0677">Repeat</keyword>
<protein>
    <submittedName>
        <fullName evidence="5">Uncharacterized protein</fullName>
    </submittedName>
</protein>
<dbReference type="InterPro" id="IPR036770">
    <property type="entry name" value="Ankyrin_rpt-contain_sf"/>
</dbReference>
<accession>F6W9S1</accession>
<feature type="repeat" description="ANK" evidence="3">
    <location>
        <begin position="168"/>
        <end position="200"/>
    </location>
</feature>
<dbReference type="AlphaFoldDB" id="F6W9S1"/>
<dbReference type="STRING" id="7719.ENSCINP00000026511"/>
<evidence type="ECO:0000256" key="1">
    <source>
        <dbReference type="ARBA" id="ARBA00022737"/>
    </source>
</evidence>
<dbReference type="PROSITE" id="PS50297">
    <property type="entry name" value="ANK_REP_REGION"/>
    <property type="match status" value="1"/>
</dbReference>
<reference evidence="6" key="1">
    <citation type="journal article" date="2002" name="Science">
        <title>The draft genome of Ciona intestinalis: insights into chordate and vertebrate origins.</title>
        <authorList>
            <person name="Dehal P."/>
            <person name="Satou Y."/>
            <person name="Campbell R.K."/>
            <person name="Chapman J."/>
            <person name="Degnan B."/>
            <person name="De Tomaso A."/>
            <person name="Davidson B."/>
            <person name="Di Gregorio A."/>
            <person name="Gelpke M."/>
            <person name="Goodstein D.M."/>
            <person name="Harafuji N."/>
            <person name="Hastings K.E."/>
            <person name="Ho I."/>
            <person name="Hotta K."/>
            <person name="Huang W."/>
            <person name="Kawashima T."/>
            <person name="Lemaire P."/>
            <person name="Martinez D."/>
            <person name="Meinertzhagen I.A."/>
            <person name="Necula S."/>
            <person name="Nonaka M."/>
            <person name="Putnam N."/>
            <person name="Rash S."/>
            <person name="Saiga H."/>
            <person name="Satake M."/>
            <person name="Terry A."/>
            <person name="Yamada L."/>
            <person name="Wang H.G."/>
            <person name="Awazu S."/>
            <person name="Azumi K."/>
            <person name="Boore J."/>
            <person name="Branno M."/>
            <person name="Chin-Bow S."/>
            <person name="DeSantis R."/>
            <person name="Doyle S."/>
            <person name="Francino P."/>
            <person name="Keys D.N."/>
            <person name="Haga S."/>
            <person name="Hayashi H."/>
            <person name="Hino K."/>
            <person name="Imai K.S."/>
            <person name="Inaba K."/>
            <person name="Kano S."/>
            <person name="Kobayashi K."/>
            <person name="Kobayashi M."/>
            <person name="Lee B.I."/>
            <person name="Makabe K.W."/>
            <person name="Manohar C."/>
            <person name="Matassi G."/>
            <person name="Medina M."/>
            <person name="Mochizuki Y."/>
            <person name="Mount S."/>
            <person name="Morishita T."/>
            <person name="Miura S."/>
            <person name="Nakayama A."/>
            <person name="Nishizaka S."/>
            <person name="Nomoto H."/>
            <person name="Ohta F."/>
            <person name="Oishi K."/>
            <person name="Rigoutsos I."/>
            <person name="Sano M."/>
            <person name="Sasaki A."/>
            <person name="Sasakura Y."/>
            <person name="Shoguchi E."/>
            <person name="Shin-i T."/>
            <person name="Spagnuolo A."/>
            <person name="Stainier D."/>
            <person name="Suzuki M.M."/>
            <person name="Tassy O."/>
            <person name="Takatori N."/>
            <person name="Tokuoka M."/>
            <person name="Yagi K."/>
            <person name="Yoshizaki F."/>
            <person name="Wada S."/>
            <person name="Zhang C."/>
            <person name="Hyatt P.D."/>
            <person name="Larimer F."/>
            <person name="Detter C."/>
            <person name="Doggett N."/>
            <person name="Glavina T."/>
            <person name="Hawkins T."/>
            <person name="Richardson P."/>
            <person name="Lucas S."/>
            <person name="Kohara Y."/>
            <person name="Levine M."/>
            <person name="Satoh N."/>
            <person name="Rokhsar D.S."/>
        </authorList>
    </citation>
    <scope>NUCLEOTIDE SEQUENCE [LARGE SCALE GENOMIC DNA]</scope>
</reference>
<dbReference type="PANTHER" id="PTHR24198">
    <property type="entry name" value="ANKYRIN REPEAT AND PROTEIN KINASE DOMAIN-CONTAINING PROTEIN"/>
    <property type="match status" value="1"/>
</dbReference>
<feature type="compositionally biased region" description="Low complexity" evidence="4">
    <location>
        <begin position="58"/>
        <end position="86"/>
    </location>
</feature>
<evidence type="ECO:0000256" key="2">
    <source>
        <dbReference type="ARBA" id="ARBA00023043"/>
    </source>
</evidence>
<evidence type="ECO:0000256" key="3">
    <source>
        <dbReference type="PROSITE-ProRule" id="PRU00023"/>
    </source>
</evidence>
<dbReference type="Pfam" id="PF12796">
    <property type="entry name" value="Ank_2"/>
    <property type="match status" value="1"/>
</dbReference>
<dbReference type="Gene3D" id="1.25.40.20">
    <property type="entry name" value="Ankyrin repeat-containing domain"/>
    <property type="match status" value="1"/>
</dbReference>
<evidence type="ECO:0000313" key="6">
    <source>
        <dbReference type="Proteomes" id="UP000008144"/>
    </source>
</evidence>
<keyword evidence="2 3" id="KW-0040">ANK repeat</keyword>
<feature type="compositionally biased region" description="Acidic residues" evidence="4">
    <location>
        <begin position="36"/>
        <end position="45"/>
    </location>
</feature>
<keyword evidence="6" id="KW-1185">Reference proteome</keyword>
<reference evidence="5" key="3">
    <citation type="submission" date="2025-08" db="UniProtKB">
        <authorList>
            <consortium name="Ensembl"/>
        </authorList>
    </citation>
    <scope>IDENTIFICATION</scope>
</reference>
<dbReference type="Proteomes" id="UP000008144">
    <property type="component" value="Chromosome 7"/>
</dbReference>
<dbReference type="PROSITE" id="PS50088">
    <property type="entry name" value="ANK_REPEAT"/>
    <property type="match status" value="1"/>
</dbReference>
<evidence type="ECO:0000256" key="4">
    <source>
        <dbReference type="SAM" id="MobiDB-lite"/>
    </source>
</evidence>
<name>F6W9S1_CIOIN</name>
<dbReference type="InterPro" id="IPR002110">
    <property type="entry name" value="Ankyrin_rpt"/>
</dbReference>
<sequence>MDDNIRLFPITIQEEERQLRLALLQSLEESLGGISDESEDGASEDESSRGGGKDQTRSSRSTAYTRSNTIGVASPSTSYTYTDTSPQSMLRRSMSIGGGSPPRPTLKTDCCEVKNALLVRNKEYIQCLVTSWGRVTSPLHAAVRKGHDYCLEALLKAFPDLVNSTNTNGETPLYLAAIHSKVRAAKKLIEYEADPNIGRNTLETPLVAAVDNDNREMALCLIKGGA</sequence>
<dbReference type="PANTHER" id="PTHR24198:SF165">
    <property type="entry name" value="ANKYRIN REPEAT-CONTAINING PROTEIN-RELATED"/>
    <property type="match status" value="1"/>
</dbReference>
<dbReference type="HOGENOM" id="CLU_1227192_0_0_1"/>
<reference evidence="5" key="2">
    <citation type="journal article" date="2008" name="Genome Biol.">
        <title>Improved genome assembly and evidence-based global gene model set for the chordate Ciona intestinalis: new insight into intron and operon populations.</title>
        <authorList>
            <person name="Satou Y."/>
            <person name="Mineta K."/>
            <person name="Ogasawara M."/>
            <person name="Sasakura Y."/>
            <person name="Shoguchi E."/>
            <person name="Ueno K."/>
            <person name="Yamada L."/>
            <person name="Matsumoto J."/>
            <person name="Wasserscheid J."/>
            <person name="Dewar K."/>
            <person name="Wiley G.B."/>
            <person name="Macmil S.L."/>
            <person name="Roe B.A."/>
            <person name="Zeller R.W."/>
            <person name="Hastings K.E."/>
            <person name="Lemaire P."/>
            <person name="Lindquist E."/>
            <person name="Endo T."/>
            <person name="Hotta K."/>
            <person name="Inaba K."/>
        </authorList>
    </citation>
    <scope>NUCLEOTIDE SEQUENCE [LARGE SCALE GENOMIC DNA]</scope>
    <source>
        <strain evidence="5">wild type</strain>
    </source>
</reference>
<reference evidence="5" key="4">
    <citation type="submission" date="2025-09" db="UniProtKB">
        <authorList>
            <consortium name="Ensembl"/>
        </authorList>
    </citation>
    <scope>IDENTIFICATION</scope>
</reference>
<evidence type="ECO:0000313" key="5">
    <source>
        <dbReference type="Ensembl" id="ENSCINP00000026511.2"/>
    </source>
</evidence>
<organism evidence="5 6">
    <name type="scientific">Ciona intestinalis</name>
    <name type="common">Transparent sea squirt</name>
    <name type="synonym">Ascidia intestinalis</name>
    <dbReference type="NCBI Taxonomy" id="7719"/>
    <lineage>
        <taxon>Eukaryota</taxon>
        <taxon>Metazoa</taxon>
        <taxon>Chordata</taxon>
        <taxon>Tunicata</taxon>
        <taxon>Ascidiacea</taxon>
        <taxon>Phlebobranchia</taxon>
        <taxon>Cionidae</taxon>
        <taxon>Ciona</taxon>
    </lineage>
</organism>
<dbReference type="SUPFAM" id="SSF48403">
    <property type="entry name" value="Ankyrin repeat"/>
    <property type="match status" value="1"/>
</dbReference>
<dbReference type="SMART" id="SM00248">
    <property type="entry name" value="ANK"/>
    <property type="match status" value="3"/>
</dbReference>
<dbReference type="EMBL" id="EAAA01002560">
    <property type="status" value="NOT_ANNOTATED_CDS"/>
    <property type="molecule type" value="Genomic_DNA"/>
</dbReference>
<proteinExistence type="predicted"/>
<feature type="region of interest" description="Disordered" evidence="4">
    <location>
        <begin position="31"/>
        <end position="105"/>
    </location>
</feature>
<dbReference type="InParanoid" id="F6W9S1"/>
<dbReference type="Ensembl" id="ENSCINT00000026757.2">
    <property type="protein sequence ID" value="ENSCINP00000026511.2"/>
    <property type="gene ID" value="ENSCING00000008601.3"/>
</dbReference>
<feature type="compositionally biased region" description="Basic and acidic residues" evidence="4">
    <location>
        <begin position="46"/>
        <end position="57"/>
    </location>
</feature>